<dbReference type="EMBL" id="CAJOBA010001285">
    <property type="protein sequence ID" value="CAF3587055.1"/>
    <property type="molecule type" value="Genomic_DNA"/>
</dbReference>
<gene>
    <name evidence="2" type="ORF">GPM918_LOCUS9300</name>
    <name evidence="1" type="ORF">OVA965_LOCUS4775</name>
    <name evidence="4" type="ORF">SRO942_LOCUS9301</name>
    <name evidence="3" type="ORF">TMI583_LOCUS4773</name>
</gene>
<keyword evidence="5" id="KW-1185">Reference proteome</keyword>
<dbReference type="EMBL" id="CAJOBC010001714">
    <property type="protein sequence ID" value="CAF3694586.1"/>
    <property type="molecule type" value="Genomic_DNA"/>
</dbReference>
<protein>
    <submittedName>
        <fullName evidence="2">Uncharacterized protein</fullName>
    </submittedName>
</protein>
<sequence>MIKHPAECKRESCNVKSFKPNNDDYVDDVNVTKDQDLVPKAASRRIDNSTADDGIDDDSIKTTAGTISSKDFRDFREEIELKDDHENRPL</sequence>
<evidence type="ECO:0000313" key="2">
    <source>
        <dbReference type="EMBL" id="CAF0914064.1"/>
    </source>
</evidence>
<accession>A0A814AL15</accession>
<dbReference type="EMBL" id="CAJNOK010001285">
    <property type="protein sequence ID" value="CAF0803549.1"/>
    <property type="molecule type" value="Genomic_DNA"/>
</dbReference>
<evidence type="ECO:0000313" key="1">
    <source>
        <dbReference type="EMBL" id="CAF0803549.1"/>
    </source>
</evidence>
<dbReference type="Proteomes" id="UP000677228">
    <property type="component" value="Unassembled WGS sequence"/>
</dbReference>
<evidence type="ECO:0000313" key="3">
    <source>
        <dbReference type="EMBL" id="CAF3587055.1"/>
    </source>
</evidence>
<organism evidence="2 5">
    <name type="scientific">Didymodactylos carnosus</name>
    <dbReference type="NCBI Taxonomy" id="1234261"/>
    <lineage>
        <taxon>Eukaryota</taxon>
        <taxon>Metazoa</taxon>
        <taxon>Spiralia</taxon>
        <taxon>Gnathifera</taxon>
        <taxon>Rotifera</taxon>
        <taxon>Eurotatoria</taxon>
        <taxon>Bdelloidea</taxon>
        <taxon>Philodinida</taxon>
        <taxon>Philodinidae</taxon>
        <taxon>Didymodactylos</taxon>
    </lineage>
</organism>
<dbReference type="EMBL" id="CAJNOQ010001714">
    <property type="protein sequence ID" value="CAF0914064.1"/>
    <property type="molecule type" value="Genomic_DNA"/>
</dbReference>
<dbReference type="Proteomes" id="UP000682733">
    <property type="component" value="Unassembled WGS sequence"/>
</dbReference>
<reference evidence="2" key="1">
    <citation type="submission" date="2021-02" db="EMBL/GenBank/DDBJ databases">
        <authorList>
            <person name="Nowell W R."/>
        </authorList>
    </citation>
    <scope>NUCLEOTIDE SEQUENCE</scope>
</reference>
<evidence type="ECO:0000313" key="5">
    <source>
        <dbReference type="Proteomes" id="UP000663829"/>
    </source>
</evidence>
<name>A0A814AL15_9BILA</name>
<dbReference type="Proteomes" id="UP000663829">
    <property type="component" value="Unassembled WGS sequence"/>
</dbReference>
<dbReference type="Proteomes" id="UP000681722">
    <property type="component" value="Unassembled WGS sequence"/>
</dbReference>
<evidence type="ECO:0000313" key="4">
    <source>
        <dbReference type="EMBL" id="CAF3694586.1"/>
    </source>
</evidence>
<comment type="caution">
    <text evidence="2">The sequence shown here is derived from an EMBL/GenBank/DDBJ whole genome shotgun (WGS) entry which is preliminary data.</text>
</comment>
<proteinExistence type="predicted"/>
<dbReference type="AlphaFoldDB" id="A0A814AL15"/>